<evidence type="ECO:0000313" key="1">
    <source>
        <dbReference type="EMBL" id="KNZ49821.1"/>
    </source>
</evidence>
<name>A0A0L6UMT0_9BASI</name>
<reference evidence="1 2" key="1">
    <citation type="submission" date="2015-08" db="EMBL/GenBank/DDBJ databases">
        <title>Next Generation Sequencing and Analysis of the Genome of Puccinia sorghi L Schw, the Causal Agent of Maize Common Rust.</title>
        <authorList>
            <person name="Rochi L."/>
            <person name="Burguener G."/>
            <person name="Darino M."/>
            <person name="Turjanski A."/>
            <person name="Kreff E."/>
            <person name="Dieguez M.J."/>
            <person name="Sacco F."/>
        </authorList>
    </citation>
    <scope>NUCLEOTIDE SEQUENCE [LARGE SCALE GENOMIC DNA]</scope>
    <source>
        <strain evidence="1 2">RO10H11247</strain>
    </source>
</reference>
<keyword evidence="2" id="KW-1185">Reference proteome</keyword>
<dbReference type="AlphaFoldDB" id="A0A0L6UMT0"/>
<sequence length="80" mass="9265">MPSGPLSHTGLTTEEQIQFQVNFLRDAATIQLRSNSSETVITSPDSRNYRKRSKRIPELTSQFIYDTYFFTKSNTNVHHE</sequence>
<dbReference type="VEuPathDB" id="FungiDB:VP01_475g4"/>
<dbReference type="Proteomes" id="UP000037035">
    <property type="component" value="Unassembled WGS sequence"/>
</dbReference>
<dbReference type="EMBL" id="LAVV01009900">
    <property type="protein sequence ID" value="KNZ49821.1"/>
    <property type="molecule type" value="Genomic_DNA"/>
</dbReference>
<proteinExistence type="predicted"/>
<organism evidence="1 2">
    <name type="scientific">Puccinia sorghi</name>
    <dbReference type="NCBI Taxonomy" id="27349"/>
    <lineage>
        <taxon>Eukaryota</taxon>
        <taxon>Fungi</taxon>
        <taxon>Dikarya</taxon>
        <taxon>Basidiomycota</taxon>
        <taxon>Pucciniomycotina</taxon>
        <taxon>Pucciniomycetes</taxon>
        <taxon>Pucciniales</taxon>
        <taxon>Pucciniaceae</taxon>
        <taxon>Puccinia</taxon>
    </lineage>
</organism>
<protein>
    <submittedName>
        <fullName evidence="1">Uncharacterized protein</fullName>
    </submittedName>
</protein>
<evidence type="ECO:0000313" key="2">
    <source>
        <dbReference type="Proteomes" id="UP000037035"/>
    </source>
</evidence>
<gene>
    <name evidence="1" type="ORF">VP01_475g4</name>
</gene>
<comment type="caution">
    <text evidence="1">The sequence shown here is derived from an EMBL/GenBank/DDBJ whole genome shotgun (WGS) entry which is preliminary data.</text>
</comment>
<accession>A0A0L6UMT0</accession>